<evidence type="ECO:0000313" key="1">
    <source>
        <dbReference type="EMBL" id="KEH22085.1"/>
    </source>
</evidence>
<evidence type="ECO:0000313" key="3">
    <source>
        <dbReference type="Proteomes" id="UP000002051"/>
    </source>
</evidence>
<dbReference type="AlphaFoldDB" id="A0A072U898"/>
<protein>
    <submittedName>
        <fullName evidence="1">Leguminosin group486 secreted peptide</fullName>
    </submittedName>
</protein>
<proteinExistence type="predicted"/>
<keyword evidence="3" id="KW-1185">Reference proteome</keyword>
<sequence length="45" mass="5016">MKIDRSILGILLPLKKALHGQEILIVIILKFISKNEIFVTIASGK</sequence>
<reference evidence="1 3" key="2">
    <citation type="journal article" date="2014" name="BMC Genomics">
        <title>An improved genome release (version Mt4.0) for the model legume Medicago truncatula.</title>
        <authorList>
            <person name="Tang H."/>
            <person name="Krishnakumar V."/>
            <person name="Bidwell S."/>
            <person name="Rosen B."/>
            <person name="Chan A."/>
            <person name="Zhou S."/>
            <person name="Gentzbittel L."/>
            <person name="Childs K.L."/>
            <person name="Yandell M."/>
            <person name="Gundlach H."/>
            <person name="Mayer K.F."/>
            <person name="Schwartz D.C."/>
            <person name="Town C.D."/>
        </authorList>
    </citation>
    <scope>GENOME REANNOTATION</scope>
    <source>
        <strain evidence="1">A17</strain>
        <strain evidence="2 3">cv. Jemalong A17</strain>
    </source>
</reference>
<dbReference type="Proteomes" id="UP000002051">
    <property type="component" value="Unassembled WGS sequence"/>
</dbReference>
<accession>A0A072U898</accession>
<dbReference type="EnsemblPlants" id="KEH22085">
    <property type="protein sequence ID" value="KEH22085"/>
    <property type="gene ID" value="MTR_7g031505"/>
</dbReference>
<gene>
    <name evidence="1" type="ordered locus">MTR_7g031505</name>
</gene>
<organism evidence="1 3">
    <name type="scientific">Medicago truncatula</name>
    <name type="common">Barrel medic</name>
    <name type="synonym">Medicago tribuloides</name>
    <dbReference type="NCBI Taxonomy" id="3880"/>
    <lineage>
        <taxon>Eukaryota</taxon>
        <taxon>Viridiplantae</taxon>
        <taxon>Streptophyta</taxon>
        <taxon>Embryophyta</taxon>
        <taxon>Tracheophyta</taxon>
        <taxon>Spermatophyta</taxon>
        <taxon>Magnoliopsida</taxon>
        <taxon>eudicotyledons</taxon>
        <taxon>Gunneridae</taxon>
        <taxon>Pentapetalae</taxon>
        <taxon>rosids</taxon>
        <taxon>fabids</taxon>
        <taxon>Fabales</taxon>
        <taxon>Fabaceae</taxon>
        <taxon>Papilionoideae</taxon>
        <taxon>50 kb inversion clade</taxon>
        <taxon>NPAAA clade</taxon>
        <taxon>Hologalegina</taxon>
        <taxon>IRL clade</taxon>
        <taxon>Trifolieae</taxon>
        <taxon>Medicago</taxon>
    </lineage>
</organism>
<name>A0A072U898_MEDTR</name>
<reference evidence="1 3" key="1">
    <citation type="journal article" date="2011" name="Nature">
        <title>The Medicago genome provides insight into the evolution of rhizobial symbioses.</title>
        <authorList>
            <person name="Young N.D."/>
            <person name="Debelle F."/>
            <person name="Oldroyd G.E."/>
            <person name="Geurts R."/>
            <person name="Cannon S.B."/>
            <person name="Udvardi M.K."/>
            <person name="Benedito V.A."/>
            <person name="Mayer K.F."/>
            <person name="Gouzy J."/>
            <person name="Schoof H."/>
            <person name="Van de Peer Y."/>
            <person name="Proost S."/>
            <person name="Cook D.R."/>
            <person name="Meyers B.C."/>
            <person name="Spannagl M."/>
            <person name="Cheung F."/>
            <person name="De Mita S."/>
            <person name="Krishnakumar V."/>
            <person name="Gundlach H."/>
            <person name="Zhou S."/>
            <person name="Mudge J."/>
            <person name="Bharti A.K."/>
            <person name="Murray J.D."/>
            <person name="Naoumkina M.A."/>
            <person name="Rosen B."/>
            <person name="Silverstein K.A."/>
            <person name="Tang H."/>
            <person name="Rombauts S."/>
            <person name="Zhao P.X."/>
            <person name="Zhou P."/>
            <person name="Barbe V."/>
            <person name="Bardou P."/>
            <person name="Bechner M."/>
            <person name="Bellec A."/>
            <person name="Berger A."/>
            <person name="Berges H."/>
            <person name="Bidwell S."/>
            <person name="Bisseling T."/>
            <person name="Choisne N."/>
            <person name="Couloux A."/>
            <person name="Denny R."/>
            <person name="Deshpande S."/>
            <person name="Dai X."/>
            <person name="Doyle J.J."/>
            <person name="Dudez A.M."/>
            <person name="Farmer A.D."/>
            <person name="Fouteau S."/>
            <person name="Franken C."/>
            <person name="Gibelin C."/>
            <person name="Gish J."/>
            <person name="Goldstein S."/>
            <person name="Gonzalez A.J."/>
            <person name="Green P.J."/>
            <person name="Hallab A."/>
            <person name="Hartog M."/>
            <person name="Hua A."/>
            <person name="Humphray S.J."/>
            <person name="Jeong D.H."/>
            <person name="Jing Y."/>
            <person name="Jocker A."/>
            <person name="Kenton S.M."/>
            <person name="Kim D.J."/>
            <person name="Klee K."/>
            <person name="Lai H."/>
            <person name="Lang C."/>
            <person name="Lin S."/>
            <person name="Macmil S.L."/>
            <person name="Magdelenat G."/>
            <person name="Matthews L."/>
            <person name="McCorrison J."/>
            <person name="Monaghan E.L."/>
            <person name="Mun J.H."/>
            <person name="Najar F.Z."/>
            <person name="Nicholson C."/>
            <person name="Noirot C."/>
            <person name="O'Bleness M."/>
            <person name="Paule C.R."/>
            <person name="Poulain J."/>
            <person name="Prion F."/>
            <person name="Qin B."/>
            <person name="Qu C."/>
            <person name="Retzel E.F."/>
            <person name="Riddle C."/>
            <person name="Sallet E."/>
            <person name="Samain S."/>
            <person name="Samson N."/>
            <person name="Sanders I."/>
            <person name="Saurat O."/>
            <person name="Scarpelli C."/>
            <person name="Schiex T."/>
            <person name="Segurens B."/>
            <person name="Severin A.J."/>
            <person name="Sherrier D.J."/>
            <person name="Shi R."/>
            <person name="Sims S."/>
            <person name="Singer S.R."/>
            <person name="Sinharoy S."/>
            <person name="Sterck L."/>
            <person name="Viollet A."/>
            <person name="Wang B.B."/>
            <person name="Wang K."/>
            <person name="Wang M."/>
            <person name="Wang X."/>
            <person name="Warfsmann J."/>
            <person name="Weissenbach J."/>
            <person name="White D.D."/>
            <person name="White J.D."/>
            <person name="Wiley G.B."/>
            <person name="Wincker P."/>
            <person name="Xing Y."/>
            <person name="Yang L."/>
            <person name="Yao Z."/>
            <person name="Ying F."/>
            <person name="Zhai J."/>
            <person name="Zhou L."/>
            <person name="Zuber A."/>
            <person name="Denarie J."/>
            <person name="Dixon R.A."/>
            <person name="May G.D."/>
            <person name="Schwartz D.C."/>
            <person name="Rogers J."/>
            <person name="Quetier F."/>
            <person name="Town C.D."/>
            <person name="Roe B.A."/>
        </authorList>
    </citation>
    <scope>NUCLEOTIDE SEQUENCE [LARGE SCALE GENOMIC DNA]</scope>
    <source>
        <strain evidence="1">A17</strain>
        <strain evidence="2 3">cv. Jemalong A17</strain>
    </source>
</reference>
<dbReference type="EMBL" id="CM001223">
    <property type="protein sequence ID" value="KEH22085.1"/>
    <property type="molecule type" value="Genomic_DNA"/>
</dbReference>
<evidence type="ECO:0000313" key="2">
    <source>
        <dbReference type="EnsemblPlants" id="KEH22085"/>
    </source>
</evidence>
<reference evidence="2" key="3">
    <citation type="submission" date="2015-04" db="UniProtKB">
        <authorList>
            <consortium name="EnsemblPlants"/>
        </authorList>
    </citation>
    <scope>IDENTIFICATION</scope>
    <source>
        <strain evidence="2">cv. Jemalong A17</strain>
    </source>
</reference>
<dbReference type="HOGENOM" id="CLU_3208374_0_0_1"/>